<comment type="caution">
    <text evidence="2">The sequence shown here is derived from an EMBL/GenBank/DDBJ whole genome shotgun (WGS) entry which is preliminary data.</text>
</comment>
<evidence type="ECO:0000256" key="1">
    <source>
        <dbReference type="SAM" id="SignalP"/>
    </source>
</evidence>
<protein>
    <submittedName>
        <fullName evidence="2">Twin-arginine translocation signal domain-containing protein</fullName>
    </submittedName>
</protein>
<dbReference type="EMBL" id="JACEHE010000009">
    <property type="protein sequence ID" value="MBA2947411.1"/>
    <property type="molecule type" value="Genomic_DNA"/>
</dbReference>
<proteinExistence type="predicted"/>
<accession>A0A7W0DLP1</accession>
<gene>
    <name evidence="2" type="ORF">H1D24_16780</name>
</gene>
<dbReference type="Proteomes" id="UP000545761">
    <property type="component" value="Unassembled WGS sequence"/>
</dbReference>
<dbReference type="PROSITE" id="PS51318">
    <property type="entry name" value="TAT"/>
    <property type="match status" value="1"/>
</dbReference>
<dbReference type="AlphaFoldDB" id="A0A7W0DLP1"/>
<evidence type="ECO:0000313" key="2">
    <source>
        <dbReference type="EMBL" id="MBA2947411.1"/>
    </source>
</evidence>
<name>A0A7W0DLP1_9ACTN</name>
<dbReference type="InterPro" id="IPR006311">
    <property type="entry name" value="TAT_signal"/>
</dbReference>
<dbReference type="InterPro" id="IPR019546">
    <property type="entry name" value="TAT_signal_bac_arc"/>
</dbReference>
<keyword evidence="1" id="KW-0732">Signal</keyword>
<feature type="signal peptide" evidence="1">
    <location>
        <begin position="1"/>
        <end position="19"/>
    </location>
</feature>
<reference evidence="2 3" key="1">
    <citation type="submission" date="2020-07" db="EMBL/GenBank/DDBJ databases">
        <title>Streptomyces isolated from Indian soil.</title>
        <authorList>
            <person name="Mandal S."/>
            <person name="Maiti P.K."/>
        </authorList>
    </citation>
    <scope>NUCLEOTIDE SEQUENCE [LARGE SCALE GENOMIC DNA]</scope>
    <source>
        <strain evidence="2 3">PSKA28</strain>
    </source>
</reference>
<evidence type="ECO:0000313" key="3">
    <source>
        <dbReference type="Proteomes" id="UP000545761"/>
    </source>
</evidence>
<feature type="chain" id="PRO_5038897213" evidence="1">
    <location>
        <begin position="20"/>
        <end position="47"/>
    </location>
</feature>
<dbReference type="PROSITE" id="PS51257">
    <property type="entry name" value="PROKAR_LIPOPROTEIN"/>
    <property type="match status" value="1"/>
</dbReference>
<sequence length="47" mass="4749">MHLSRRGLLRTGLATTAAAALGGTTASCSVPSGSTGRNTTLWCWTGV</sequence>
<organism evidence="2 3">
    <name type="scientific">Streptomyces himalayensis subsp. himalayensis</name>
    <dbReference type="NCBI Taxonomy" id="2756131"/>
    <lineage>
        <taxon>Bacteria</taxon>
        <taxon>Bacillati</taxon>
        <taxon>Actinomycetota</taxon>
        <taxon>Actinomycetes</taxon>
        <taxon>Kitasatosporales</taxon>
        <taxon>Streptomycetaceae</taxon>
        <taxon>Streptomyces</taxon>
        <taxon>Streptomyces himalayensis</taxon>
    </lineage>
</organism>
<dbReference type="Pfam" id="PF10518">
    <property type="entry name" value="TAT_signal"/>
    <property type="match status" value="1"/>
</dbReference>